<sequence>MCRAINLEAASQGQQAPSSIEIHAYPRDWRRRSADVGGLHLALAAAGAGDTPSATADELSDPTADRESWDQDQTTLGGQGQGWMGGDPGDVETMYAELLSDMYTQTMISVNDNSLHSCVIPSLRPSCVLILHRTTSLPPKISDSKRTKLIWALDRWHFEPHLLEEEEVLACTLLLFEALFRVEGMQETIPISMQQITAFIHHLRRIYRLENSYHNFEHALDVLQATQSYLKSAGVVPPPSFLFEPAERRWSMKKKFNSGSLIATLGLRELFVLYLAAIGHDVGHPGFNNHFMKNAQAPLTKLYPGSALEQMHLQLLLRVMRAHGLGVLLDDPAHGGHLRKLLVQSVLATDMGVHDAFMETLRTVVEGGKGALCTRQVVMCQAILKNADISNPTRPFLVSRHWATALSLEWSAQASLESSYQLQPTVTPSSSPLDEASSQIFFINRFARPLLELTERAVPEMRMYVTHCRKNLREWMGKKRGLLGERERERREAERGAGSASASAASSVPSTPGTASVVPISLQAAVAAATAAAGTGTGTGTTPTPTPVPSSPRQIQGYHSAFPLTLPTHQPPPPPLMFPTSSAYSSSSSSSSSSSEKAHSLTRTHSRARLNGQQDDVVPPDSPSLSASASDDAESGFSPVSETSGSSSQVHGTLGLHRYPSISSTASHPNGLAMGTKPPPHAAAIRAASKVGSLRKKSQTNLRFGFGGGGGGGGHESGMSVVERPGAGGGGGRKGARNSWCASSSLGLAGLFQSQQTNGAKGAKANGTTTTTTTADTNGSGGPNPPPASAPPNVHGNGVKPQPTATVTTFLRPIKLPVSP</sequence>
<keyword evidence="1 3" id="KW-0479">Metal-binding</keyword>
<dbReference type="InterPro" id="IPR003607">
    <property type="entry name" value="HD/PDEase_dom"/>
</dbReference>
<feature type="compositionally biased region" description="Low complexity" evidence="4">
    <location>
        <begin position="615"/>
        <end position="630"/>
    </location>
</feature>
<dbReference type="PANTHER" id="PTHR11347">
    <property type="entry name" value="CYCLIC NUCLEOTIDE PHOSPHODIESTERASE"/>
    <property type="match status" value="1"/>
</dbReference>
<evidence type="ECO:0000256" key="4">
    <source>
        <dbReference type="SAM" id="MobiDB-lite"/>
    </source>
</evidence>
<comment type="similarity">
    <text evidence="3">Belongs to the cyclic nucleotide phosphodiesterase family.</text>
</comment>
<feature type="compositionally biased region" description="Polar residues" evidence="4">
    <location>
        <begin position="638"/>
        <end position="651"/>
    </location>
</feature>
<feature type="compositionally biased region" description="Basic and acidic residues" evidence="4">
    <location>
        <begin position="483"/>
        <end position="495"/>
    </location>
</feature>
<dbReference type="GO" id="GO:0004114">
    <property type="term" value="F:3',5'-cyclic-nucleotide phosphodiesterase activity"/>
    <property type="evidence" value="ECO:0007669"/>
    <property type="project" value="InterPro"/>
</dbReference>
<dbReference type="PROSITE" id="PS00126">
    <property type="entry name" value="PDEASE_I_1"/>
    <property type="match status" value="1"/>
</dbReference>
<dbReference type="InterPro" id="IPR023174">
    <property type="entry name" value="PDEase_CS"/>
</dbReference>
<dbReference type="GO" id="GO:0046872">
    <property type="term" value="F:metal ion binding"/>
    <property type="evidence" value="ECO:0007669"/>
    <property type="project" value="UniProtKB-KW"/>
</dbReference>
<feature type="compositionally biased region" description="Low complexity" evidence="4">
    <location>
        <begin position="578"/>
        <end position="595"/>
    </location>
</feature>
<feature type="compositionally biased region" description="Low complexity" evidence="4">
    <location>
        <begin position="759"/>
        <end position="778"/>
    </location>
</feature>
<evidence type="ECO:0000313" key="6">
    <source>
        <dbReference type="EMBL" id="PPQ80567.1"/>
    </source>
</evidence>
<dbReference type="InterPro" id="IPR002073">
    <property type="entry name" value="PDEase_catalytic_dom"/>
</dbReference>
<dbReference type="InParanoid" id="A0A409WPZ2"/>
<feature type="region of interest" description="Disordered" evidence="4">
    <location>
        <begin position="483"/>
        <end position="515"/>
    </location>
</feature>
<dbReference type="EMBL" id="NHYD01003321">
    <property type="protein sequence ID" value="PPQ80567.1"/>
    <property type="molecule type" value="Genomic_DNA"/>
</dbReference>
<dbReference type="SMART" id="SM00471">
    <property type="entry name" value="HDc"/>
    <property type="match status" value="1"/>
</dbReference>
<feature type="compositionally biased region" description="Low complexity" evidence="4">
    <location>
        <begin position="496"/>
        <end position="507"/>
    </location>
</feature>
<feature type="domain" description="PDEase" evidence="5">
    <location>
        <begin position="133"/>
        <end position="482"/>
    </location>
</feature>
<organism evidence="6 7">
    <name type="scientific">Psilocybe cyanescens</name>
    <dbReference type="NCBI Taxonomy" id="93625"/>
    <lineage>
        <taxon>Eukaryota</taxon>
        <taxon>Fungi</taxon>
        <taxon>Dikarya</taxon>
        <taxon>Basidiomycota</taxon>
        <taxon>Agaricomycotina</taxon>
        <taxon>Agaricomycetes</taxon>
        <taxon>Agaricomycetidae</taxon>
        <taxon>Agaricales</taxon>
        <taxon>Agaricineae</taxon>
        <taxon>Strophariaceae</taxon>
        <taxon>Psilocybe</taxon>
    </lineage>
</organism>
<dbReference type="PROSITE" id="PS51845">
    <property type="entry name" value="PDEASE_I_2"/>
    <property type="match status" value="1"/>
</dbReference>
<dbReference type="Pfam" id="PF00233">
    <property type="entry name" value="PDEase_I"/>
    <property type="match status" value="1"/>
</dbReference>
<feature type="region of interest" description="Disordered" evidence="4">
    <location>
        <begin position="47"/>
        <end position="87"/>
    </location>
</feature>
<protein>
    <recommendedName>
        <fullName evidence="3">Phosphodiesterase</fullName>
        <ecNumber evidence="3">3.1.4.-</ecNumber>
    </recommendedName>
</protein>
<dbReference type="AlphaFoldDB" id="A0A409WPZ2"/>
<dbReference type="Proteomes" id="UP000283269">
    <property type="component" value="Unassembled WGS sequence"/>
</dbReference>
<dbReference type="GO" id="GO:0007165">
    <property type="term" value="P:signal transduction"/>
    <property type="evidence" value="ECO:0007669"/>
    <property type="project" value="InterPro"/>
</dbReference>
<dbReference type="CDD" id="cd00077">
    <property type="entry name" value="HDc"/>
    <property type="match status" value="1"/>
</dbReference>
<evidence type="ECO:0000259" key="5">
    <source>
        <dbReference type="PROSITE" id="PS51845"/>
    </source>
</evidence>
<reference evidence="6 7" key="1">
    <citation type="journal article" date="2018" name="Evol. Lett.">
        <title>Horizontal gene cluster transfer increased hallucinogenic mushroom diversity.</title>
        <authorList>
            <person name="Reynolds H.T."/>
            <person name="Vijayakumar V."/>
            <person name="Gluck-Thaler E."/>
            <person name="Korotkin H.B."/>
            <person name="Matheny P.B."/>
            <person name="Slot J.C."/>
        </authorList>
    </citation>
    <scope>NUCLEOTIDE SEQUENCE [LARGE SCALE GENOMIC DNA]</scope>
    <source>
        <strain evidence="6 7">2631</strain>
    </source>
</reference>
<keyword evidence="7" id="KW-1185">Reference proteome</keyword>
<dbReference type="STRING" id="93625.A0A409WPZ2"/>
<evidence type="ECO:0000313" key="7">
    <source>
        <dbReference type="Proteomes" id="UP000283269"/>
    </source>
</evidence>
<feature type="compositionally biased region" description="Gly residues" evidence="4">
    <location>
        <begin position="77"/>
        <end position="87"/>
    </location>
</feature>
<dbReference type="SUPFAM" id="SSF109604">
    <property type="entry name" value="HD-domain/PDEase-like"/>
    <property type="match status" value="1"/>
</dbReference>
<gene>
    <name evidence="6" type="ORF">CVT25_001601</name>
</gene>
<dbReference type="Gene3D" id="1.10.1300.10">
    <property type="entry name" value="3'5'-cyclic nucleotide phosphodiesterase, catalytic domain"/>
    <property type="match status" value="1"/>
</dbReference>
<comment type="cofactor">
    <cofactor evidence="3">
        <name>a divalent metal cation</name>
        <dbReference type="ChEBI" id="CHEBI:60240"/>
    </cofactor>
    <text evidence="3">Binds 2 divalent metal cations per subunit. Site 1 may preferentially bind zinc ions, while site 2 has a preference for magnesium and/or manganese ions.</text>
</comment>
<keyword evidence="2 3" id="KW-0378">Hydrolase</keyword>
<evidence type="ECO:0000256" key="1">
    <source>
        <dbReference type="ARBA" id="ARBA00022723"/>
    </source>
</evidence>
<feature type="region of interest" description="Disordered" evidence="4">
    <location>
        <begin position="759"/>
        <end position="820"/>
    </location>
</feature>
<accession>A0A409WPZ2</accession>
<comment type="caution">
    <text evidence="6">The sequence shown here is derived from an EMBL/GenBank/DDBJ whole genome shotgun (WGS) entry which is preliminary data.</text>
</comment>
<evidence type="ECO:0000256" key="3">
    <source>
        <dbReference type="RuleBase" id="RU363067"/>
    </source>
</evidence>
<dbReference type="EC" id="3.1.4.-" evidence="3"/>
<name>A0A409WPZ2_PSICY</name>
<evidence type="ECO:0000256" key="2">
    <source>
        <dbReference type="ARBA" id="ARBA00022801"/>
    </source>
</evidence>
<feature type="region of interest" description="Disordered" evidence="4">
    <location>
        <begin position="534"/>
        <end position="654"/>
    </location>
</feature>
<proteinExistence type="inferred from homology"/>
<dbReference type="InterPro" id="IPR036971">
    <property type="entry name" value="PDEase_catalytic_dom_sf"/>
</dbReference>
<dbReference type="OrthoDB" id="546632at2759"/>